<reference evidence="1 2" key="1">
    <citation type="submission" date="2024-03" db="EMBL/GenBank/DDBJ databases">
        <authorList>
            <person name="Gkanogiannis A."/>
            <person name="Becerra Lopez-Lavalle L."/>
        </authorList>
    </citation>
    <scope>NUCLEOTIDE SEQUENCE [LARGE SCALE GENOMIC DNA]</scope>
</reference>
<dbReference type="EMBL" id="OZ021736">
    <property type="protein sequence ID" value="CAK9315567.1"/>
    <property type="molecule type" value="Genomic_DNA"/>
</dbReference>
<evidence type="ECO:0000313" key="2">
    <source>
        <dbReference type="Proteomes" id="UP001642487"/>
    </source>
</evidence>
<sequence>MKRRVQSSPKSYTNRTEQFHKYLKPGALALMRDSQISAKWYRFNSISQIYLRRTSLLESSPLPTTGQSEIDMVDDFPSLVGRVYGPFCLKRKKLAAIKSTWFPSPNLQTPTTDLTRDPIIDVFNSDPVSAEPQGLRYSSLSKSSTRASSAKIRLVLDLIKGYAKP</sequence>
<organism evidence="1 2">
    <name type="scientific">Citrullus colocynthis</name>
    <name type="common">colocynth</name>
    <dbReference type="NCBI Taxonomy" id="252529"/>
    <lineage>
        <taxon>Eukaryota</taxon>
        <taxon>Viridiplantae</taxon>
        <taxon>Streptophyta</taxon>
        <taxon>Embryophyta</taxon>
        <taxon>Tracheophyta</taxon>
        <taxon>Spermatophyta</taxon>
        <taxon>Magnoliopsida</taxon>
        <taxon>eudicotyledons</taxon>
        <taxon>Gunneridae</taxon>
        <taxon>Pentapetalae</taxon>
        <taxon>rosids</taxon>
        <taxon>fabids</taxon>
        <taxon>Cucurbitales</taxon>
        <taxon>Cucurbitaceae</taxon>
        <taxon>Benincaseae</taxon>
        <taxon>Citrullus</taxon>
    </lineage>
</organism>
<accession>A0ABP0Y6G7</accession>
<name>A0ABP0Y6G7_9ROSI</name>
<evidence type="ECO:0000313" key="1">
    <source>
        <dbReference type="EMBL" id="CAK9315567.1"/>
    </source>
</evidence>
<gene>
    <name evidence="1" type="ORF">CITCOLO1_LOCUS7366</name>
</gene>
<dbReference type="PANTHER" id="PTHR35495:SF10">
    <property type="entry name" value="PEPTIDASE S26 DOMAIN-CONTAINING PROTEIN"/>
    <property type="match status" value="1"/>
</dbReference>
<protein>
    <submittedName>
        <fullName evidence="1">Uncharacterized protein</fullName>
    </submittedName>
</protein>
<keyword evidence="2" id="KW-1185">Reference proteome</keyword>
<dbReference type="PANTHER" id="PTHR35495">
    <property type="entry name" value="OS06G0679600 PROTEIN"/>
    <property type="match status" value="1"/>
</dbReference>
<proteinExistence type="predicted"/>
<dbReference type="Proteomes" id="UP001642487">
    <property type="component" value="Chromosome 2"/>
</dbReference>